<comment type="caution">
    <text evidence="4">The sequence shown here is derived from an EMBL/GenBank/DDBJ whole genome shotgun (WGS) entry which is preliminary data.</text>
</comment>
<name>A0ABT8JYF2_9MICC</name>
<dbReference type="Pfam" id="PF01156">
    <property type="entry name" value="IU_nuc_hydro"/>
    <property type="match status" value="1"/>
</dbReference>
<gene>
    <name evidence="4" type="ORF">P5G52_03070</name>
</gene>
<reference evidence="4" key="1">
    <citation type="submission" date="2023-06" db="EMBL/GenBank/DDBJ databases">
        <title>MT1 and MT2 Draft Genomes of Novel Species.</title>
        <authorList>
            <person name="Venkateswaran K."/>
        </authorList>
    </citation>
    <scope>NUCLEOTIDE SEQUENCE</scope>
    <source>
        <strain evidence="4">IIF3SC-B10</strain>
    </source>
</reference>
<dbReference type="InterPro" id="IPR001910">
    <property type="entry name" value="Inosine/uridine_hydrolase_dom"/>
</dbReference>
<dbReference type="Gene3D" id="3.90.245.10">
    <property type="entry name" value="Ribonucleoside hydrolase-like"/>
    <property type="match status" value="1"/>
</dbReference>
<keyword evidence="2" id="KW-0326">Glycosidase</keyword>
<accession>A0ABT8JYF2</accession>
<dbReference type="InterPro" id="IPR023186">
    <property type="entry name" value="IUNH"/>
</dbReference>
<dbReference type="EMBL" id="JAROCG010000001">
    <property type="protein sequence ID" value="MDN4609838.1"/>
    <property type="molecule type" value="Genomic_DNA"/>
</dbReference>
<dbReference type="Proteomes" id="UP001174209">
    <property type="component" value="Unassembled WGS sequence"/>
</dbReference>
<evidence type="ECO:0000259" key="3">
    <source>
        <dbReference type="Pfam" id="PF01156"/>
    </source>
</evidence>
<organism evidence="4 5">
    <name type="scientific">Arthrobacter burdickii</name>
    <dbReference type="NCBI Taxonomy" id="3035920"/>
    <lineage>
        <taxon>Bacteria</taxon>
        <taxon>Bacillati</taxon>
        <taxon>Actinomycetota</taxon>
        <taxon>Actinomycetes</taxon>
        <taxon>Micrococcales</taxon>
        <taxon>Micrococcaceae</taxon>
        <taxon>Arthrobacter</taxon>
    </lineage>
</organism>
<evidence type="ECO:0000313" key="4">
    <source>
        <dbReference type="EMBL" id="MDN4609838.1"/>
    </source>
</evidence>
<dbReference type="SUPFAM" id="SSF53590">
    <property type="entry name" value="Nucleoside hydrolase"/>
    <property type="match status" value="1"/>
</dbReference>
<dbReference type="GO" id="GO:0016787">
    <property type="term" value="F:hydrolase activity"/>
    <property type="evidence" value="ECO:0007669"/>
    <property type="project" value="UniProtKB-KW"/>
</dbReference>
<keyword evidence="5" id="KW-1185">Reference proteome</keyword>
<keyword evidence="1 4" id="KW-0378">Hydrolase</keyword>
<dbReference type="PANTHER" id="PTHR12304">
    <property type="entry name" value="INOSINE-URIDINE PREFERRING NUCLEOSIDE HYDROLASE"/>
    <property type="match status" value="1"/>
</dbReference>
<dbReference type="InterPro" id="IPR036452">
    <property type="entry name" value="Ribo_hydro-like"/>
</dbReference>
<protein>
    <submittedName>
        <fullName evidence="4">Nucleoside hydrolase</fullName>
    </submittedName>
</protein>
<proteinExistence type="predicted"/>
<evidence type="ECO:0000256" key="2">
    <source>
        <dbReference type="ARBA" id="ARBA00023295"/>
    </source>
</evidence>
<sequence>MTAVKPAEELLVIDNDFGGDPDGLVALAHILLCCDPGATVLVTTSPLDPGLAGAAGVDPTTTASRGLHLAERLVQLLGLKDVRVILGAEAPGTTTGQVSAAARTIVETSARFERTTVLCGGPLTNVAAALRLDLSLADRAALVWVGGTRTEPGRGEYNSDTDAGAAGEVLASGMALERIPYEEYTQMTVAVDAVKNELAAASPVGSWLAERLLDVPPFVELGTTLTLGDSVLVPFVPGAPMPGRRTAPRTADDHQIDSVGLWDDLIRRLVVQG</sequence>
<dbReference type="PANTHER" id="PTHR12304:SF4">
    <property type="entry name" value="URIDINE NUCLEOSIDASE"/>
    <property type="match status" value="1"/>
</dbReference>
<evidence type="ECO:0000313" key="5">
    <source>
        <dbReference type="Proteomes" id="UP001174209"/>
    </source>
</evidence>
<feature type="domain" description="Inosine/uridine-preferring nucleoside hydrolase" evidence="3">
    <location>
        <begin position="12"/>
        <end position="208"/>
    </location>
</feature>
<dbReference type="RefSeq" id="WP_301224563.1">
    <property type="nucleotide sequence ID" value="NZ_JAROCG010000001.1"/>
</dbReference>
<evidence type="ECO:0000256" key="1">
    <source>
        <dbReference type="ARBA" id="ARBA00022801"/>
    </source>
</evidence>